<dbReference type="AlphaFoldDB" id="A0A221URQ8"/>
<evidence type="ECO:0000313" key="2">
    <source>
        <dbReference type="Proteomes" id="UP000204551"/>
    </source>
</evidence>
<proteinExistence type="predicted"/>
<dbReference type="KEGG" id="aalg:AREALGSMS7_00503"/>
<dbReference type="EMBL" id="CP022515">
    <property type="protein sequence ID" value="ASO03992.1"/>
    <property type="molecule type" value="Genomic_DNA"/>
</dbReference>
<dbReference type="PROSITE" id="PS51257">
    <property type="entry name" value="PROKAR_LIPOPROTEIN"/>
    <property type="match status" value="1"/>
</dbReference>
<accession>A0A221URQ8</accession>
<sequence>MKSISTIRIEIKNIWKVGLMLLVIATILSCNKDDDPEMEDAHLAESSQELLIGKWFYNVTSNGDASACEAQSYYNFTDTQKLEYQLVIDDFDLVVGGYELIGDCYVSPVTSIIYSLNTANEIQFLNEYEDTITLKIVSINETTLVFTKGTLDDTTTYILMKEL</sequence>
<reference evidence="1 2" key="1">
    <citation type="submission" date="2017-07" db="EMBL/GenBank/DDBJ databases">
        <title>Genome Sequence of Arenibacter algicola Strain SMS7 Isolated from a culture of the Diatom Skeletonema marinoi.</title>
        <authorList>
            <person name="Topel M."/>
            <person name="Pinder M.I.M."/>
            <person name="Johansson O.N."/>
            <person name="Kourtchenko O."/>
            <person name="Godhe A."/>
            <person name="Clarke A.K."/>
        </authorList>
    </citation>
    <scope>NUCLEOTIDE SEQUENCE [LARGE SCALE GENOMIC DNA]</scope>
    <source>
        <strain evidence="1 2">SMS7</strain>
    </source>
</reference>
<organism evidence="1 2">
    <name type="scientific">Arenibacter algicola</name>
    <dbReference type="NCBI Taxonomy" id="616991"/>
    <lineage>
        <taxon>Bacteria</taxon>
        <taxon>Pseudomonadati</taxon>
        <taxon>Bacteroidota</taxon>
        <taxon>Flavobacteriia</taxon>
        <taxon>Flavobacteriales</taxon>
        <taxon>Flavobacteriaceae</taxon>
        <taxon>Arenibacter</taxon>
    </lineage>
</organism>
<dbReference type="RefSeq" id="WP_093977116.1">
    <property type="nucleotide sequence ID" value="NZ_CP022515.1"/>
</dbReference>
<name>A0A221URQ8_9FLAO</name>
<dbReference type="Proteomes" id="UP000204551">
    <property type="component" value="Chromosome"/>
</dbReference>
<evidence type="ECO:0008006" key="3">
    <source>
        <dbReference type="Google" id="ProtNLM"/>
    </source>
</evidence>
<gene>
    <name evidence="1" type="ORF">AREALGSMS7_00503</name>
</gene>
<protein>
    <recommendedName>
        <fullName evidence="3">Lipocalin-like domain-containing protein</fullName>
    </recommendedName>
</protein>
<evidence type="ECO:0000313" key="1">
    <source>
        <dbReference type="EMBL" id="ASO03992.1"/>
    </source>
</evidence>